<dbReference type="EMBL" id="JAINVV010000009">
    <property type="protein sequence ID" value="MBY8824546.1"/>
    <property type="molecule type" value="Genomic_DNA"/>
</dbReference>
<gene>
    <name evidence="1" type="ORF">K7G82_19730</name>
</gene>
<evidence type="ECO:0000313" key="1">
    <source>
        <dbReference type="EMBL" id="MBY8824546.1"/>
    </source>
</evidence>
<accession>A0ABS7PT67</accession>
<dbReference type="RefSeq" id="WP_222991645.1">
    <property type="nucleotide sequence ID" value="NZ_JAINVV010000009.1"/>
</dbReference>
<dbReference type="Proteomes" id="UP000706039">
    <property type="component" value="Unassembled WGS sequence"/>
</dbReference>
<reference evidence="1 2" key="1">
    <citation type="submission" date="2021-08" db="EMBL/GenBank/DDBJ databases">
        <authorList>
            <person name="Tuo L."/>
        </authorList>
    </citation>
    <scope>NUCLEOTIDE SEQUENCE [LARGE SCALE GENOMIC DNA]</scope>
    <source>
        <strain evidence="1 2">JCM 31229</strain>
    </source>
</reference>
<comment type="caution">
    <text evidence="1">The sequence shown here is derived from an EMBL/GenBank/DDBJ whole genome shotgun (WGS) entry which is preliminary data.</text>
</comment>
<dbReference type="PROSITE" id="PS51257">
    <property type="entry name" value="PROKAR_LIPOPROTEIN"/>
    <property type="match status" value="1"/>
</dbReference>
<organism evidence="1 2">
    <name type="scientific">Sphingomonas colocasiae</name>
    <dbReference type="NCBI Taxonomy" id="1848973"/>
    <lineage>
        <taxon>Bacteria</taxon>
        <taxon>Pseudomonadati</taxon>
        <taxon>Pseudomonadota</taxon>
        <taxon>Alphaproteobacteria</taxon>
        <taxon>Sphingomonadales</taxon>
        <taxon>Sphingomonadaceae</taxon>
        <taxon>Sphingomonas</taxon>
    </lineage>
</organism>
<evidence type="ECO:0008006" key="3">
    <source>
        <dbReference type="Google" id="ProtNLM"/>
    </source>
</evidence>
<proteinExistence type="predicted"/>
<name>A0ABS7PT67_9SPHN</name>
<keyword evidence="2" id="KW-1185">Reference proteome</keyword>
<sequence length="139" mass="14572">MRVLIPFAALAALSGCTGTPSPSEEAAAARRAARAETELADALKGKTAGKPVSCVNLRDIRSTKTIGDRTLIYEVSARLAYRNDPAGGCPASAAGRTLITRTPSTQLCRGDIVRVVDLTAGFDVGTCLLGDFTPYTRSR</sequence>
<evidence type="ECO:0000313" key="2">
    <source>
        <dbReference type="Proteomes" id="UP000706039"/>
    </source>
</evidence>
<protein>
    <recommendedName>
        <fullName evidence="3">Lipoprotein</fullName>
    </recommendedName>
</protein>